<proteinExistence type="predicted"/>
<dbReference type="EMBL" id="WEGI01000019">
    <property type="protein sequence ID" value="MQY31466.1"/>
    <property type="molecule type" value="Genomic_DNA"/>
</dbReference>
<name>A0A7K0E065_9NOCA</name>
<protein>
    <submittedName>
        <fullName evidence="2">Uncharacterized protein</fullName>
    </submittedName>
</protein>
<organism evidence="2 3">
    <name type="scientific">Nocardia aurantia</name>
    <dbReference type="NCBI Taxonomy" id="2585199"/>
    <lineage>
        <taxon>Bacteria</taxon>
        <taxon>Bacillati</taxon>
        <taxon>Actinomycetota</taxon>
        <taxon>Actinomycetes</taxon>
        <taxon>Mycobacteriales</taxon>
        <taxon>Nocardiaceae</taxon>
        <taxon>Nocardia</taxon>
    </lineage>
</organism>
<reference evidence="2 3" key="1">
    <citation type="submission" date="2019-10" db="EMBL/GenBank/DDBJ databases">
        <title>Nocardia macrotermitis sp. nov. and Nocardia aurantia sp. nov., isolated from the gut of fungus growing-termite Macrotermes natalensis.</title>
        <authorList>
            <person name="Benndorf R."/>
            <person name="Schwitalla J."/>
            <person name="Martin K."/>
            <person name="De Beer W."/>
            <person name="Kaster A.-K."/>
            <person name="Vollmers J."/>
            <person name="Poulsen M."/>
            <person name="Beemelmanns C."/>
        </authorList>
    </citation>
    <scope>NUCLEOTIDE SEQUENCE [LARGE SCALE GENOMIC DNA]</scope>
    <source>
        <strain evidence="2 3">RB56</strain>
    </source>
</reference>
<feature type="compositionally biased region" description="Basic and acidic residues" evidence="1">
    <location>
        <begin position="734"/>
        <end position="750"/>
    </location>
</feature>
<evidence type="ECO:0000313" key="3">
    <source>
        <dbReference type="Proteomes" id="UP000431401"/>
    </source>
</evidence>
<feature type="region of interest" description="Disordered" evidence="1">
    <location>
        <begin position="94"/>
        <end position="140"/>
    </location>
</feature>
<feature type="region of interest" description="Disordered" evidence="1">
    <location>
        <begin position="387"/>
        <end position="419"/>
    </location>
</feature>
<gene>
    <name evidence="2" type="ORF">NRB56_70750</name>
</gene>
<accession>A0A7K0E065</accession>
<sequence>MLCGGAAPVGVVGVVPVPAVRGPHLDQLVEGVETVAHDVGVEQCAVHDFLDRDPAERIQLIMAMNRLVAGHMLDMGDKVTVRTVAVLVVEQPPRGGTTADAEVQGRAGKRGHRARVDLPSAARQSGQLEFTDPPPGRSPDGVVGEIDTVAAGFEPDDATVVVVHPCGDRAAGTRAADESLMNVVLASHRRPVVDLFGSQVAARRVGAGEGMGAPVTGAGDRVDDPTGPVVAEAAIFAGGGDDFDGAAEPVVGVAPGHAGSGGDSGDPAGSIVRVMSCSTDGVGFRHHAPVPVPPVAGGATVGVDTGGRQAERAVGVPGDTTGPVGMRRQVSRAVVHPGFAETVGIETASELSGRRPFVARAPAAGIEQRDRPAEPVAMNDCDRTRRLRHSHRQPGRIDLEGGTSARRTGNGRDATTPMTAVPGASPAGIDDGGEIAVLGPFLFVHSAIGVDQARGAVPDIVFGGQLRTVGPGDLGDVTITGVAVPGDPAVRRDHRQRPPVRVVVDVSTAAGRIAVVAQPMVEVEAVPRHGPIGIGHSGETACAISESDVPEVGVENPAVAPLRHHTTGSIEPIDPLIPSGIRPGHDAPHIVVDEVRRATGSVGIHGQCPCGVSEFPDRYGNAPVVHRQPGDATTGSAHGDPIAAGMNHFHGNAGGVVVEADAVAMPIGDRGDGVVPDPRFDTARSGLRREMPDPLAPRVPDSVGGAATGQGPALPTADRFDRGVLGRMGIGEHDPALAEERDPSVLDHQSHVQRRRPRSAEPTAEPVARQVRSPQHQREHARELDIDLPQQELAGREVDQVVGHGFLIVESVVHRAGPTGMFVCATVVVSAFLRRAITVFRHRFSFPSCRRCLLRSVGSAAAIRSGPGHRGVRWPDPGRGDLGCAYIRPDRGRLSGWLELRIRRRSAFPWRR</sequence>
<evidence type="ECO:0000313" key="2">
    <source>
        <dbReference type="EMBL" id="MQY31466.1"/>
    </source>
</evidence>
<keyword evidence="3" id="KW-1185">Reference proteome</keyword>
<evidence type="ECO:0000256" key="1">
    <source>
        <dbReference type="SAM" id="MobiDB-lite"/>
    </source>
</evidence>
<dbReference type="Proteomes" id="UP000431401">
    <property type="component" value="Unassembled WGS sequence"/>
</dbReference>
<comment type="caution">
    <text evidence="2">The sequence shown here is derived from an EMBL/GenBank/DDBJ whole genome shotgun (WGS) entry which is preliminary data.</text>
</comment>
<dbReference type="AlphaFoldDB" id="A0A7K0E065"/>
<feature type="region of interest" description="Disordered" evidence="1">
    <location>
        <begin position="684"/>
        <end position="719"/>
    </location>
</feature>
<feature type="region of interest" description="Disordered" evidence="1">
    <location>
        <begin position="734"/>
        <end position="779"/>
    </location>
</feature>